<dbReference type="InterPro" id="IPR008717">
    <property type="entry name" value="Noggin"/>
</dbReference>
<feature type="compositionally biased region" description="Low complexity" evidence="6">
    <location>
        <begin position="1"/>
        <end position="11"/>
    </location>
</feature>
<evidence type="ECO:0000313" key="7">
    <source>
        <dbReference type="EMBL" id="KAF0768164.1"/>
    </source>
</evidence>
<organism evidence="7 8">
    <name type="scientific">Aphis craccivora</name>
    <name type="common">Cowpea aphid</name>
    <dbReference type="NCBI Taxonomy" id="307492"/>
    <lineage>
        <taxon>Eukaryota</taxon>
        <taxon>Metazoa</taxon>
        <taxon>Ecdysozoa</taxon>
        <taxon>Arthropoda</taxon>
        <taxon>Hexapoda</taxon>
        <taxon>Insecta</taxon>
        <taxon>Pterygota</taxon>
        <taxon>Neoptera</taxon>
        <taxon>Paraneoptera</taxon>
        <taxon>Hemiptera</taxon>
        <taxon>Sternorrhyncha</taxon>
        <taxon>Aphidomorpha</taxon>
        <taxon>Aphidoidea</taxon>
        <taxon>Aphididae</taxon>
        <taxon>Aphidini</taxon>
        <taxon>Aphis</taxon>
        <taxon>Aphis</taxon>
    </lineage>
</organism>
<dbReference type="PANTHER" id="PTHR10494:SF6">
    <property type="entry name" value="NOGGIN"/>
    <property type="match status" value="1"/>
</dbReference>
<dbReference type="Pfam" id="PF05806">
    <property type="entry name" value="Noggin"/>
    <property type="match status" value="1"/>
</dbReference>
<evidence type="ECO:0000313" key="8">
    <source>
        <dbReference type="Proteomes" id="UP000478052"/>
    </source>
</evidence>
<comment type="similarity">
    <text evidence="2">Belongs to the noggin family.</text>
</comment>
<keyword evidence="4" id="KW-0964">Secreted</keyword>
<dbReference type="GO" id="GO:0030514">
    <property type="term" value="P:negative regulation of BMP signaling pathway"/>
    <property type="evidence" value="ECO:0007669"/>
    <property type="project" value="InterPro"/>
</dbReference>
<comment type="subcellular location">
    <subcellularLocation>
        <location evidence="1">Secreted</location>
    </subcellularLocation>
</comment>
<evidence type="ECO:0000256" key="3">
    <source>
        <dbReference type="ARBA" id="ARBA00022473"/>
    </source>
</evidence>
<comment type="caution">
    <text evidence="7">The sequence shown here is derived from an EMBL/GenBank/DDBJ whole genome shotgun (WGS) entry which is preliminary data.</text>
</comment>
<dbReference type="GO" id="GO:0009953">
    <property type="term" value="P:dorsal/ventral pattern formation"/>
    <property type="evidence" value="ECO:0007669"/>
    <property type="project" value="TreeGrafter"/>
</dbReference>
<name>A0A6G0ZBX6_APHCR</name>
<dbReference type="EMBL" id="VUJU01000824">
    <property type="protein sequence ID" value="KAF0768164.1"/>
    <property type="molecule type" value="Genomic_DNA"/>
</dbReference>
<dbReference type="InterPro" id="IPR029034">
    <property type="entry name" value="Cystine-knot_cytokine"/>
</dbReference>
<gene>
    <name evidence="7" type="ORF">FWK35_00029737</name>
</gene>
<keyword evidence="8" id="KW-1185">Reference proteome</keyword>
<dbReference type="SUPFAM" id="SSF57501">
    <property type="entry name" value="Cystine-knot cytokines"/>
    <property type="match status" value="1"/>
</dbReference>
<evidence type="ECO:0000256" key="4">
    <source>
        <dbReference type="ARBA" id="ARBA00022525"/>
    </source>
</evidence>
<dbReference type="AlphaFoldDB" id="A0A6G0ZBX6"/>
<accession>A0A6G0ZBX6</accession>
<reference evidence="7 8" key="1">
    <citation type="submission" date="2019-08" db="EMBL/GenBank/DDBJ databases">
        <title>Whole genome of Aphis craccivora.</title>
        <authorList>
            <person name="Voronova N.V."/>
            <person name="Shulinski R.S."/>
            <person name="Bandarenka Y.V."/>
            <person name="Zhorov D.G."/>
            <person name="Warner D."/>
        </authorList>
    </citation>
    <scope>NUCLEOTIDE SEQUENCE [LARGE SCALE GENOMIC DNA]</scope>
    <source>
        <strain evidence="7">180601</strain>
        <tissue evidence="7">Whole Body</tissue>
    </source>
</reference>
<evidence type="ECO:0000256" key="1">
    <source>
        <dbReference type="ARBA" id="ARBA00004613"/>
    </source>
</evidence>
<proteinExistence type="inferred from homology"/>
<evidence type="ECO:0000256" key="2">
    <source>
        <dbReference type="ARBA" id="ARBA00007480"/>
    </source>
</evidence>
<dbReference type="Proteomes" id="UP000478052">
    <property type="component" value="Unassembled WGS sequence"/>
</dbReference>
<dbReference type="GO" id="GO:0045596">
    <property type="term" value="P:negative regulation of cell differentiation"/>
    <property type="evidence" value="ECO:0007669"/>
    <property type="project" value="InterPro"/>
</dbReference>
<dbReference type="GO" id="GO:0005615">
    <property type="term" value="C:extracellular space"/>
    <property type="evidence" value="ECO:0007669"/>
    <property type="project" value="TreeGrafter"/>
</dbReference>
<sequence length="276" mass="31398">MSPSSMSPMTSFLPDLSHDSYSRCGGETADIETGRQEVIMQRSFDVGVTLLVVLTAVGEQLQHSAAVNSPAKKSETFSVWFRAEPDLPRKKDMKVEKLNRLIGSDYNEMWMSKTAIVTAYHGNASDAVGVKSSEISGPDNLQLPDQLPAQYQELMRTWLVHRSTCPVEYVWTDLGKSFWPRWIKNGRCGRSETMSCSWPPGMSCMPSSIKVLNLLKNRKNKRKNRERKMMELVNVHAARNRRAAGPRKNKKKDDKFRCLWIKVPYPVTEDCTCSYK</sequence>
<feature type="region of interest" description="Disordered" evidence="6">
    <location>
        <begin position="1"/>
        <end position="27"/>
    </location>
</feature>
<dbReference type="PANTHER" id="PTHR10494">
    <property type="entry name" value="BONE MORPHOGENETIC PROTEIN INHIBITOR, NOGGIN"/>
    <property type="match status" value="1"/>
</dbReference>
<evidence type="ECO:0000256" key="5">
    <source>
        <dbReference type="ARBA" id="ARBA00022729"/>
    </source>
</evidence>
<dbReference type="OrthoDB" id="5950649at2759"/>
<dbReference type="Gene3D" id="2.10.90.10">
    <property type="entry name" value="Cystine-knot cytokines"/>
    <property type="match status" value="1"/>
</dbReference>
<keyword evidence="5" id="KW-0732">Signal</keyword>
<protein>
    <submittedName>
        <fullName evidence="7">Noggin-2-like</fullName>
    </submittedName>
</protein>
<evidence type="ECO:0000256" key="6">
    <source>
        <dbReference type="SAM" id="MobiDB-lite"/>
    </source>
</evidence>
<keyword evidence="3" id="KW-0217">Developmental protein</keyword>